<dbReference type="RefSeq" id="WP_323329010.1">
    <property type="nucleotide sequence ID" value="NZ_JAYFSI010000004.1"/>
</dbReference>
<sequence>MASDALNSGGECSREWMRPAEIGVSDSPDGPHAAWAALVSLAEDLVLDLAWEIKASAEHLEIASHRIGQNEAEVEAALRRHAAKLTGSGRDPIGGADEWLNENR</sequence>
<gene>
    <name evidence="1" type="ORF">VA596_19125</name>
</gene>
<accession>A0ABU5R5Z1</accession>
<proteinExistence type="predicted"/>
<dbReference type="EMBL" id="JAYFSI010000004">
    <property type="protein sequence ID" value="MEA5361662.1"/>
    <property type="molecule type" value="Genomic_DNA"/>
</dbReference>
<keyword evidence="2" id="KW-1185">Reference proteome</keyword>
<dbReference type="Proteomes" id="UP001304298">
    <property type="component" value="Unassembled WGS sequence"/>
</dbReference>
<reference evidence="1 2" key="1">
    <citation type="submission" date="2023-12" db="EMBL/GenBank/DDBJ databases">
        <title>Amycolatopsis sp. V23-08.</title>
        <authorList>
            <person name="Somphong A."/>
        </authorList>
    </citation>
    <scope>NUCLEOTIDE SEQUENCE [LARGE SCALE GENOMIC DNA]</scope>
    <source>
        <strain evidence="1 2">V23-08</strain>
    </source>
</reference>
<organism evidence="1 2">
    <name type="scientific">Amycolatopsis heterodermiae</name>
    <dbReference type="NCBI Taxonomy" id="3110235"/>
    <lineage>
        <taxon>Bacteria</taxon>
        <taxon>Bacillati</taxon>
        <taxon>Actinomycetota</taxon>
        <taxon>Actinomycetes</taxon>
        <taxon>Pseudonocardiales</taxon>
        <taxon>Pseudonocardiaceae</taxon>
        <taxon>Amycolatopsis</taxon>
    </lineage>
</organism>
<name>A0ABU5R5Z1_9PSEU</name>
<comment type="caution">
    <text evidence="1">The sequence shown here is derived from an EMBL/GenBank/DDBJ whole genome shotgun (WGS) entry which is preliminary data.</text>
</comment>
<evidence type="ECO:0000313" key="2">
    <source>
        <dbReference type="Proteomes" id="UP001304298"/>
    </source>
</evidence>
<protein>
    <submittedName>
        <fullName evidence="1">Uncharacterized protein</fullName>
    </submittedName>
</protein>
<evidence type="ECO:0000313" key="1">
    <source>
        <dbReference type="EMBL" id="MEA5361662.1"/>
    </source>
</evidence>